<evidence type="ECO:0000313" key="4">
    <source>
        <dbReference type="Proteomes" id="UP000811255"/>
    </source>
</evidence>
<dbReference type="RefSeq" id="WP_214537439.1">
    <property type="nucleotide sequence ID" value="NZ_JAHFVK010000002.1"/>
</dbReference>
<reference evidence="3 4" key="1">
    <citation type="submission" date="2021-05" db="EMBL/GenBank/DDBJ databases">
        <title>Croceibacterium sp. LX-88 genome sequence.</title>
        <authorList>
            <person name="Luo X."/>
        </authorList>
    </citation>
    <scope>NUCLEOTIDE SEQUENCE [LARGE SCALE GENOMIC DNA]</scope>
    <source>
        <strain evidence="3 4">LX-88</strain>
    </source>
</reference>
<dbReference type="PANTHER" id="PTHR46797:SF1">
    <property type="entry name" value="METHYLPHOSPHONATE SYNTHASE"/>
    <property type="match status" value="1"/>
</dbReference>
<gene>
    <name evidence="3" type="ORF">KK137_15625</name>
</gene>
<dbReference type="SUPFAM" id="SSF47413">
    <property type="entry name" value="lambda repressor-like DNA-binding domains"/>
    <property type="match status" value="1"/>
</dbReference>
<protein>
    <submittedName>
        <fullName evidence="3">Helix-turn-helix domain-containing protein</fullName>
    </submittedName>
</protein>
<dbReference type="Pfam" id="PF13560">
    <property type="entry name" value="HTH_31"/>
    <property type="match status" value="1"/>
</dbReference>
<feature type="domain" description="HTH cro/C1-type" evidence="2">
    <location>
        <begin position="130"/>
        <end position="184"/>
    </location>
</feature>
<dbReference type="InterPro" id="IPR009875">
    <property type="entry name" value="PilZ_domain"/>
</dbReference>
<dbReference type="Gene3D" id="2.40.10.220">
    <property type="entry name" value="predicted glycosyltransferase like domains"/>
    <property type="match status" value="1"/>
</dbReference>
<dbReference type="CDD" id="cd00093">
    <property type="entry name" value="HTH_XRE"/>
    <property type="match status" value="1"/>
</dbReference>
<keyword evidence="4" id="KW-1185">Reference proteome</keyword>
<dbReference type="PANTHER" id="PTHR46797">
    <property type="entry name" value="HTH-TYPE TRANSCRIPTIONAL REGULATOR"/>
    <property type="match status" value="1"/>
</dbReference>
<evidence type="ECO:0000259" key="2">
    <source>
        <dbReference type="PROSITE" id="PS50943"/>
    </source>
</evidence>
<dbReference type="Gene3D" id="1.10.260.40">
    <property type="entry name" value="lambda repressor-like DNA-binding domains"/>
    <property type="match status" value="1"/>
</dbReference>
<dbReference type="InterPro" id="IPR010982">
    <property type="entry name" value="Lambda_DNA-bd_dom_sf"/>
</dbReference>
<sequence>MPNRTPVEPQAASPVRGAHRVRLQLEVSGSFEQGGQTTALIHNLSATGILIETTEELSLDQRIAVDLPEAGQVGATVVWTSGRISGCRLDQPLRKAVLSAALLRSPSSLEAHPLDEADDATSRQMLADRLLDLRRRRGLSRTALAERAGLSAPSLWAWETGRVSPRRKNLLALARALDVSERELLPEDDGAPLFSERDQVDPDNARTLDGLIRSAKQRIAAAAGVAVDSVKITIEL</sequence>
<dbReference type="Pfam" id="PF07238">
    <property type="entry name" value="PilZ"/>
    <property type="match status" value="1"/>
</dbReference>
<dbReference type="PROSITE" id="PS50943">
    <property type="entry name" value="HTH_CROC1"/>
    <property type="match status" value="1"/>
</dbReference>
<name>A0ABS5W7N9_9SPHN</name>
<dbReference type="SMART" id="SM00530">
    <property type="entry name" value="HTH_XRE"/>
    <property type="match status" value="1"/>
</dbReference>
<comment type="caution">
    <text evidence="3">The sequence shown here is derived from an EMBL/GenBank/DDBJ whole genome shotgun (WGS) entry which is preliminary data.</text>
</comment>
<keyword evidence="1" id="KW-0238">DNA-binding</keyword>
<dbReference type="SUPFAM" id="SSF141371">
    <property type="entry name" value="PilZ domain-like"/>
    <property type="match status" value="1"/>
</dbReference>
<evidence type="ECO:0000313" key="3">
    <source>
        <dbReference type="EMBL" id="MBT2135768.1"/>
    </source>
</evidence>
<organism evidence="3 4">
    <name type="scientific">Croceibacterium selenioxidans</name>
    <dbReference type="NCBI Taxonomy" id="2838833"/>
    <lineage>
        <taxon>Bacteria</taxon>
        <taxon>Pseudomonadati</taxon>
        <taxon>Pseudomonadota</taxon>
        <taxon>Alphaproteobacteria</taxon>
        <taxon>Sphingomonadales</taxon>
        <taxon>Erythrobacteraceae</taxon>
        <taxon>Croceibacterium</taxon>
    </lineage>
</organism>
<dbReference type="Proteomes" id="UP000811255">
    <property type="component" value="Unassembled WGS sequence"/>
</dbReference>
<dbReference type="InterPro" id="IPR001387">
    <property type="entry name" value="Cro/C1-type_HTH"/>
</dbReference>
<proteinExistence type="predicted"/>
<dbReference type="EMBL" id="JAHFVK010000002">
    <property type="protein sequence ID" value="MBT2135768.1"/>
    <property type="molecule type" value="Genomic_DNA"/>
</dbReference>
<accession>A0ABS5W7N9</accession>
<evidence type="ECO:0000256" key="1">
    <source>
        <dbReference type="ARBA" id="ARBA00023125"/>
    </source>
</evidence>
<dbReference type="InterPro" id="IPR050807">
    <property type="entry name" value="TransReg_Diox_bact_type"/>
</dbReference>